<gene>
    <name evidence="11" type="ORF">D7M11_12345</name>
</gene>
<dbReference type="InterPro" id="IPR039420">
    <property type="entry name" value="WalR-like"/>
</dbReference>
<dbReference type="InterPro" id="IPR016032">
    <property type="entry name" value="Sig_transdc_resp-reg_C-effctor"/>
</dbReference>
<dbReference type="SMART" id="SM00862">
    <property type="entry name" value="Trans_reg_C"/>
    <property type="match status" value="1"/>
</dbReference>
<proteinExistence type="predicted"/>
<dbReference type="FunFam" id="3.40.50.2300:FF:000001">
    <property type="entry name" value="DNA-binding response regulator PhoB"/>
    <property type="match status" value="1"/>
</dbReference>
<organism evidence="11 12">
    <name type="scientific">Paenibacillus ginsengarvi</name>
    <dbReference type="NCBI Taxonomy" id="400777"/>
    <lineage>
        <taxon>Bacteria</taxon>
        <taxon>Bacillati</taxon>
        <taxon>Bacillota</taxon>
        <taxon>Bacilli</taxon>
        <taxon>Bacillales</taxon>
        <taxon>Paenibacillaceae</taxon>
        <taxon>Paenibacillus</taxon>
    </lineage>
</organism>
<feature type="modified residue" description="4-aspartylphosphate" evidence="7">
    <location>
        <position position="53"/>
    </location>
</feature>
<dbReference type="Gene3D" id="3.40.50.2300">
    <property type="match status" value="1"/>
</dbReference>
<dbReference type="Proteomes" id="UP000282311">
    <property type="component" value="Unassembled WGS sequence"/>
</dbReference>
<dbReference type="GO" id="GO:0000976">
    <property type="term" value="F:transcription cis-regulatory region binding"/>
    <property type="evidence" value="ECO:0007669"/>
    <property type="project" value="TreeGrafter"/>
</dbReference>
<dbReference type="GO" id="GO:0032993">
    <property type="term" value="C:protein-DNA complex"/>
    <property type="evidence" value="ECO:0007669"/>
    <property type="project" value="TreeGrafter"/>
</dbReference>
<evidence type="ECO:0000313" key="12">
    <source>
        <dbReference type="Proteomes" id="UP000282311"/>
    </source>
</evidence>
<keyword evidence="2 7" id="KW-0597">Phosphoprotein</keyword>
<dbReference type="PROSITE" id="PS51755">
    <property type="entry name" value="OMPR_PHOB"/>
    <property type="match status" value="1"/>
</dbReference>
<dbReference type="InterPro" id="IPR001867">
    <property type="entry name" value="OmpR/PhoB-type_DNA-bd"/>
</dbReference>
<dbReference type="CDD" id="cd17574">
    <property type="entry name" value="REC_OmpR"/>
    <property type="match status" value="1"/>
</dbReference>
<dbReference type="GO" id="GO:0005829">
    <property type="term" value="C:cytosol"/>
    <property type="evidence" value="ECO:0007669"/>
    <property type="project" value="TreeGrafter"/>
</dbReference>
<dbReference type="PANTHER" id="PTHR48111">
    <property type="entry name" value="REGULATOR OF RPOS"/>
    <property type="match status" value="1"/>
</dbReference>
<evidence type="ECO:0000256" key="6">
    <source>
        <dbReference type="ARBA" id="ARBA00023163"/>
    </source>
</evidence>
<dbReference type="Gene3D" id="1.10.10.10">
    <property type="entry name" value="Winged helix-like DNA-binding domain superfamily/Winged helix DNA-binding domain"/>
    <property type="match status" value="1"/>
</dbReference>
<evidence type="ECO:0000256" key="5">
    <source>
        <dbReference type="ARBA" id="ARBA00023125"/>
    </source>
</evidence>
<comment type="subcellular location">
    <subcellularLocation>
        <location evidence="1">Cytoplasm</location>
    </subcellularLocation>
</comment>
<dbReference type="PROSITE" id="PS50110">
    <property type="entry name" value="RESPONSE_REGULATORY"/>
    <property type="match status" value="1"/>
</dbReference>
<evidence type="ECO:0000256" key="7">
    <source>
        <dbReference type="PROSITE-ProRule" id="PRU00169"/>
    </source>
</evidence>
<dbReference type="InterPro" id="IPR001789">
    <property type="entry name" value="Sig_transdc_resp-reg_receiver"/>
</dbReference>
<evidence type="ECO:0000256" key="1">
    <source>
        <dbReference type="ARBA" id="ARBA00004496"/>
    </source>
</evidence>
<evidence type="ECO:0000313" key="11">
    <source>
        <dbReference type="EMBL" id="RKN84771.1"/>
    </source>
</evidence>
<dbReference type="InterPro" id="IPR011006">
    <property type="entry name" value="CheY-like_superfamily"/>
</dbReference>
<dbReference type="EMBL" id="RBAH01000007">
    <property type="protein sequence ID" value="RKN84771.1"/>
    <property type="molecule type" value="Genomic_DNA"/>
</dbReference>
<protein>
    <submittedName>
        <fullName evidence="11">DNA-binding response regulator</fullName>
    </submittedName>
</protein>
<dbReference type="GO" id="GO:0006355">
    <property type="term" value="P:regulation of DNA-templated transcription"/>
    <property type="evidence" value="ECO:0007669"/>
    <property type="project" value="InterPro"/>
</dbReference>
<evidence type="ECO:0000259" key="9">
    <source>
        <dbReference type="PROSITE" id="PS50110"/>
    </source>
</evidence>
<dbReference type="SUPFAM" id="SSF46894">
    <property type="entry name" value="C-terminal effector domain of the bipartite response regulators"/>
    <property type="match status" value="1"/>
</dbReference>
<keyword evidence="12" id="KW-1185">Reference proteome</keyword>
<dbReference type="InterPro" id="IPR036388">
    <property type="entry name" value="WH-like_DNA-bd_sf"/>
</dbReference>
<dbReference type="OrthoDB" id="9790442at2"/>
<feature type="DNA-binding region" description="OmpR/PhoB-type" evidence="8">
    <location>
        <begin position="132"/>
        <end position="228"/>
    </location>
</feature>
<sequence length="230" mass="26337">MGKTILIVEDEAKMRRLLADYLRHEGYMTIEAANGQEALERFDPERIDLVLLDIMMPFMDGFAACKAIRRQSGVLIVLLTAKSEEYDKLQGYDLGADDYVTKPFSPKVLIAKIRALFKRLDDSRASGGGSVKASNSIQGLELDPDAHEVRVDGRAIPFTRKEYELLLYLYQNPNITLSRDQILNQVWGYDYDGDMRTVDTHIKRLRQKLEHKAELIATIKGYGYKFEVKR</sequence>
<evidence type="ECO:0000259" key="10">
    <source>
        <dbReference type="PROSITE" id="PS51755"/>
    </source>
</evidence>
<dbReference type="AlphaFoldDB" id="A0A3B0CIV5"/>
<keyword evidence="5 8" id="KW-0238">DNA-binding</keyword>
<name>A0A3B0CIV5_9BACL</name>
<evidence type="ECO:0000256" key="8">
    <source>
        <dbReference type="PROSITE-ProRule" id="PRU01091"/>
    </source>
</evidence>
<dbReference type="RefSeq" id="WP_120747513.1">
    <property type="nucleotide sequence ID" value="NZ_RBAH01000007.1"/>
</dbReference>
<feature type="domain" description="OmpR/PhoB-type" evidence="10">
    <location>
        <begin position="132"/>
        <end position="228"/>
    </location>
</feature>
<dbReference type="CDD" id="cd00383">
    <property type="entry name" value="trans_reg_C"/>
    <property type="match status" value="1"/>
</dbReference>
<dbReference type="PANTHER" id="PTHR48111:SF73">
    <property type="entry name" value="ALKALINE PHOSPHATASE SYNTHESIS TRANSCRIPTIONAL REGULATORY PROTEIN PHOP"/>
    <property type="match status" value="1"/>
</dbReference>
<keyword evidence="3" id="KW-0902">Two-component regulatory system</keyword>
<accession>A0A3B0CIV5</accession>
<dbReference type="Gene3D" id="6.10.250.690">
    <property type="match status" value="1"/>
</dbReference>
<dbReference type="SUPFAM" id="SSF52172">
    <property type="entry name" value="CheY-like"/>
    <property type="match status" value="1"/>
</dbReference>
<dbReference type="Pfam" id="PF00072">
    <property type="entry name" value="Response_reg"/>
    <property type="match status" value="1"/>
</dbReference>
<evidence type="ECO:0000256" key="4">
    <source>
        <dbReference type="ARBA" id="ARBA00023015"/>
    </source>
</evidence>
<dbReference type="FunFam" id="1.10.10.10:FF:000018">
    <property type="entry name" value="DNA-binding response regulator ResD"/>
    <property type="match status" value="1"/>
</dbReference>
<reference evidence="11 12" key="1">
    <citation type="journal article" date="2007" name="Int. J. Syst. Evol. Microbiol.">
        <title>Paenibacillus ginsengarvi sp. nov., isolated from soil from ginseng cultivation.</title>
        <authorList>
            <person name="Yoon M.H."/>
            <person name="Ten L.N."/>
            <person name="Im W.T."/>
        </authorList>
    </citation>
    <scope>NUCLEOTIDE SEQUENCE [LARGE SCALE GENOMIC DNA]</scope>
    <source>
        <strain evidence="11 12">KCTC 13059</strain>
    </source>
</reference>
<feature type="domain" description="Response regulatory" evidence="9">
    <location>
        <begin position="4"/>
        <end position="117"/>
    </location>
</feature>
<dbReference type="Pfam" id="PF00486">
    <property type="entry name" value="Trans_reg_C"/>
    <property type="match status" value="1"/>
</dbReference>
<dbReference type="SMART" id="SM00448">
    <property type="entry name" value="REC"/>
    <property type="match status" value="1"/>
</dbReference>
<keyword evidence="6" id="KW-0804">Transcription</keyword>
<evidence type="ECO:0000256" key="2">
    <source>
        <dbReference type="ARBA" id="ARBA00022553"/>
    </source>
</evidence>
<dbReference type="GO" id="GO:0000156">
    <property type="term" value="F:phosphorelay response regulator activity"/>
    <property type="evidence" value="ECO:0007669"/>
    <property type="project" value="TreeGrafter"/>
</dbReference>
<comment type="caution">
    <text evidence="11">The sequence shown here is derived from an EMBL/GenBank/DDBJ whole genome shotgun (WGS) entry which is preliminary data.</text>
</comment>
<keyword evidence="4" id="KW-0805">Transcription regulation</keyword>
<evidence type="ECO:0000256" key="3">
    <source>
        <dbReference type="ARBA" id="ARBA00023012"/>
    </source>
</evidence>